<evidence type="ECO:0000313" key="2">
    <source>
        <dbReference type="Proteomes" id="UP000243688"/>
    </source>
</evidence>
<dbReference type="PANTHER" id="PTHR39337:SF1">
    <property type="entry name" value="BLR5642 PROTEIN"/>
    <property type="match status" value="1"/>
</dbReference>
<gene>
    <name evidence="1" type="ORF">BLM47_09510</name>
</gene>
<reference evidence="1 2" key="1">
    <citation type="submission" date="2016-12" db="EMBL/GenBank/DDBJ databases">
        <title>Candidatus Reconcilibacillus cellulovorans genome.</title>
        <authorList>
            <person name="Kolinko S."/>
            <person name="Wu Y.-W."/>
            <person name="Tachea F."/>
            <person name="Denzel E."/>
            <person name="Hiras J."/>
            <person name="Baecker N."/>
            <person name="Chan L.J."/>
            <person name="Eichorst S.A."/>
            <person name="Frey D."/>
            <person name="Adams P.D."/>
            <person name="Pray T."/>
            <person name="Tanjore D."/>
            <person name="Petzold C.J."/>
            <person name="Gladden J.M."/>
            <person name="Simmons B.A."/>
            <person name="Singer S.W."/>
        </authorList>
    </citation>
    <scope>NUCLEOTIDE SEQUENCE [LARGE SCALE GENOMIC DNA]</scope>
    <source>
        <strain evidence="1">JTherm</strain>
    </source>
</reference>
<accession>A0A2A6DZ72</accession>
<name>A0A2A6DZ72_9BACL</name>
<dbReference type="Pfam" id="PF04343">
    <property type="entry name" value="DUF488"/>
    <property type="match status" value="1"/>
</dbReference>
<proteinExistence type="predicted"/>
<dbReference type="Proteomes" id="UP000243688">
    <property type="component" value="Unassembled WGS sequence"/>
</dbReference>
<dbReference type="EMBL" id="MOXJ01000021">
    <property type="protein sequence ID" value="PDO10035.1"/>
    <property type="molecule type" value="Genomic_DNA"/>
</dbReference>
<organism evidence="1 2">
    <name type="scientific">Candidatus Reconcilbacillus cellulovorans</name>
    <dbReference type="NCBI Taxonomy" id="1906605"/>
    <lineage>
        <taxon>Bacteria</taxon>
        <taxon>Bacillati</taxon>
        <taxon>Bacillota</taxon>
        <taxon>Bacilli</taxon>
        <taxon>Bacillales</taxon>
        <taxon>Paenibacillaceae</taxon>
        <taxon>Candidatus Reconcilbacillus</taxon>
    </lineage>
</organism>
<dbReference type="PANTHER" id="PTHR39337">
    <property type="entry name" value="BLR5642 PROTEIN"/>
    <property type="match status" value="1"/>
</dbReference>
<protein>
    <recommendedName>
        <fullName evidence="3">DUF488 domain-containing protein</fullName>
    </recommendedName>
</protein>
<sequence>MRLLTTGYEGENVEAWIARLRSAGVTLVVDVRERTASRKKGFSKNTLQSLLAAQGIRYVHLPQLGTPPDMRRRYHQDRDVDAFMHRFEAYLDDQEDALRELSRIVEGETACLVCFERDPRLCHRWTIARRLEKLEPGKWEIVHLQP</sequence>
<evidence type="ECO:0008006" key="3">
    <source>
        <dbReference type="Google" id="ProtNLM"/>
    </source>
</evidence>
<evidence type="ECO:0000313" key="1">
    <source>
        <dbReference type="EMBL" id="PDO10035.1"/>
    </source>
</evidence>
<dbReference type="InterPro" id="IPR007438">
    <property type="entry name" value="DUF488"/>
</dbReference>
<dbReference type="AlphaFoldDB" id="A0A2A6DZ72"/>
<comment type="caution">
    <text evidence="1">The sequence shown here is derived from an EMBL/GenBank/DDBJ whole genome shotgun (WGS) entry which is preliminary data.</text>
</comment>